<dbReference type="STRING" id="634771.SAMN04488128_1136"/>
<comment type="similarity">
    <text evidence="1">Belongs to the thioesterase family.</text>
</comment>
<dbReference type="InterPro" id="IPR012223">
    <property type="entry name" value="TEII"/>
</dbReference>
<dbReference type="GO" id="GO:0008610">
    <property type="term" value="P:lipid biosynthetic process"/>
    <property type="evidence" value="ECO:0007669"/>
    <property type="project" value="TreeGrafter"/>
</dbReference>
<feature type="domain" description="Thioesterase" evidence="2">
    <location>
        <begin position="3"/>
        <end position="221"/>
    </location>
</feature>
<gene>
    <name evidence="3" type="ORF">SAMN04488128_1136</name>
</gene>
<accession>A0A1T4U6T3</accession>
<evidence type="ECO:0000259" key="2">
    <source>
        <dbReference type="Pfam" id="PF00975"/>
    </source>
</evidence>
<dbReference type="AlphaFoldDB" id="A0A1T4U6T3"/>
<proteinExistence type="inferred from homology"/>
<keyword evidence="4" id="KW-1185">Reference proteome</keyword>
<organism evidence="3 4">
    <name type="scientific">Chitinophaga eiseniae</name>
    <dbReference type="NCBI Taxonomy" id="634771"/>
    <lineage>
        <taxon>Bacteria</taxon>
        <taxon>Pseudomonadati</taxon>
        <taxon>Bacteroidota</taxon>
        <taxon>Chitinophagia</taxon>
        <taxon>Chitinophagales</taxon>
        <taxon>Chitinophagaceae</taxon>
        <taxon>Chitinophaga</taxon>
    </lineage>
</organism>
<dbReference type="Proteomes" id="UP000190367">
    <property type="component" value="Unassembled WGS sequence"/>
</dbReference>
<evidence type="ECO:0000313" key="4">
    <source>
        <dbReference type="Proteomes" id="UP000190367"/>
    </source>
</evidence>
<dbReference type="RefSeq" id="WP_078673410.1">
    <property type="nucleotide sequence ID" value="NZ_FUWZ01000013.1"/>
</dbReference>
<evidence type="ECO:0000256" key="1">
    <source>
        <dbReference type="ARBA" id="ARBA00007169"/>
    </source>
</evidence>
<dbReference type="SUPFAM" id="SSF53474">
    <property type="entry name" value="alpha/beta-Hydrolases"/>
    <property type="match status" value="1"/>
</dbReference>
<dbReference type="PANTHER" id="PTHR11487">
    <property type="entry name" value="THIOESTERASE"/>
    <property type="match status" value="1"/>
</dbReference>
<evidence type="ECO:0000313" key="3">
    <source>
        <dbReference type="EMBL" id="SKA48492.1"/>
    </source>
</evidence>
<dbReference type="Gene3D" id="3.40.50.1820">
    <property type="entry name" value="alpha/beta hydrolase"/>
    <property type="match status" value="1"/>
</dbReference>
<name>A0A1T4U6T3_9BACT</name>
<dbReference type="Pfam" id="PF00975">
    <property type="entry name" value="Thioesterase"/>
    <property type="match status" value="1"/>
</dbReference>
<dbReference type="EMBL" id="FUWZ01000013">
    <property type="protein sequence ID" value="SKA48492.1"/>
    <property type="molecule type" value="Genomic_DNA"/>
</dbReference>
<dbReference type="PANTHER" id="PTHR11487:SF0">
    <property type="entry name" value="S-ACYL FATTY ACID SYNTHASE THIOESTERASE, MEDIUM CHAIN"/>
    <property type="match status" value="1"/>
</dbReference>
<dbReference type="InterPro" id="IPR001031">
    <property type="entry name" value="Thioesterase"/>
</dbReference>
<dbReference type="OrthoDB" id="2213423at2"/>
<dbReference type="InterPro" id="IPR029058">
    <property type="entry name" value="AB_hydrolase_fold"/>
</dbReference>
<sequence>MMQVFMLHFAGGNCYSYDFLKRLLPVGFQGIPLELPGRGRRISEGLLYSRADAIADYSRQIAALRDPGCSYIIYGHSMGASLGLYLARDFEQQNDPPAALVVTGNAGPGISDEEPGSPQRYLLGYEEFKDELRRLGGISEELLASKELYDFFEPIIRADFQIVDEEKDPDDELTVHVPVIAVMGSDEKNADQIDNWKNYARGYFSGKTLPGNHFFIYDYAQELKNTIVNSRKLLLHGF</sequence>
<reference evidence="4" key="1">
    <citation type="submission" date="2017-02" db="EMBL/GenBank/DDBJ databases">
        <authorList>
            <person name="Varghese N."/>
            <person name="Submissions S."/>
        </authorList>
    </citation>
    <scope>NUCLEOTIDE SEQUENCE [LARGE SCALE GENOMIC DNA]</scope>
    <source>
        <strain evidence="4">DSM 22224</strain>
    </source>
</reference>
<protein>
    <submittedName>
        <fullName evidence="3">Surfactin synthase thioesterase subunit</fullName>
    </submittedName>
</protein>